<organism evidence="3 4">
    <name type="scientific">Purpureocillium lavendulum</name>
    <dbReference type="NCBI Taxonomy" id="1247861"/>
    <lineage>
        <taxon>Eukaryota</taxon>
        <taxon>Fungi</taxon>
        <taxon>Dikarya</taxon>
        <taxon>Ascomycota</taxon>
        <taxon>Pezizomycotina</taxon>
        <taxon>Sordariomycetes</taxon>
        <taxon>Hypocreomycetidae</taxon>
        <taxon>Hypocreales</taxon>
        <taxon>Ophiocordycipitaceae</taxon>
        <taxon>Purpureocillium</taxon>
    </lineage>
</organism>
<dbReference type="EMBL" id="JAQHRD010000004">
    <property type="protein sequence ID" value="KAJ6441817.1"/>
    <property type="molecule type" value="Genomic_DNA"/>
</dbReference>
<evidence type="ECO:0000313" key="4">
    <source>
        <dbReference type="Proteomes" id="UP001163105"/>
    </source>
</evidence>
<feature type="region of interest" description="Disordered" evidence="1">
    <location>
        <begin position="601"/>
        <end position="630"/>
    </location>
</feature>
<dbReference type="InterPro" id="IPR002843">
    <property type="entry name" value="ATPase_V0-cplx_csu/dsu"/>
</dbReference>
<keyword evidence="2" id="KW-1133">Transmembrane helix</keyword>
<accession>A0AB34FRR9</accession>
<keyword evidence="2" id="KW-0472">Membrane</keyword>
<evidence type="ECO:0000256" key="2">
    <source>
        <dbReference type="SAM" id="Phobius"/>
    </source>
</evidence>
<evidence type="ECO:0000313" key="3">
    <source>
        <dbReference type="EMBL" id="KAJ6441817.1"/>
    </source>
</evidence>
<keyword evidence="2" id="KW-0812">Transmembrane</keyword>
<name>A0AB34FRR9_9HYPO</name>
<proteinExistence type="predicted"/>
<dbReference type="GO" id="GO:0033179">
    <property type="term" value="C:proton-transporting V-type ATPase, V0 domain"/>
    <property type="evidence" value="ECO:0007669"/>
    <property type="project" value="InterPro"/>
</dbReference>
<evidence type="ECO:0000256" key="1">
    <source>
        <dbReference type="SAM" id="MobiDB-lite"/>
    </source>
</evidence>
<feature type="region of interest" description="Disordered" evidence="1">
    <location>
        <begin position="293"/>
        <end position="317"/>
    </location>
</feature>
<dbReference type="AlphaFoldDB" id="A0AB34FRR9"/>
<dbReference type="SUPFAM" id="SSF103486">
    <property type="entry name" value="V-type ATP synthase subunit C"/>
    <property type="match status" value="1"/>
</dbReference>
<dbReference type="Pfam" id="PF01992">
    <property type="entry name" value="vATP-synt_AC39"/>
    <property type="match status" value="1"/>
</dbReference>
<feature type="transmembrane region" description="Helical" evidence="2">
    <location>
        <begin position="119"/>
        <end position="152"/>
    </location>
</feature>
<dbReference type="InterPro" id="IPR016727">
    <property type="entry name" value="ATPase_V0-cplx_dsu"/>
</dbReference>
<reference evidence="3" key="1">
    <citation type="submission" date="2023-01" db="EMBL/GenBank/DDBJ databases">
        <title>The growth and conidiation of Purpureocillium lavendulum are regulated by nitrogen source and histone H3K14 acetylation.</title>
        <authorList>
            <person name="Tang P."/>
            <person name="Han J."/>
            <person name="Zhang C."/>
            <person name="Tang P."/>
            <person name="Qi F."/>
            <person name="Zhang K."/>
            <person name="Liang L."/>
        </authorList>
    </citation>
    <scope>NUCLEOTIDE SEQUENCE</scope>
    <source>
        <strain evidence="3">YMF1.00683</strain>
    </source>
</reference>
<feature type="transmembrane region" description="Helical" evidence="2">
    <location>
        <begin position="12"/>
        <end position="45"/>
    </location>
</feature>
<dbReference type="InterPro" id="IPR036079">
    <property type="entry name" value="ATPase_csu/dsu_sf"/>
</dbReference>
<protein>
    <submittedName>
        <fullName evidence="3">Vacuolar ATP synthase subunit d</fullName>
    </submittedName>
</protein>
<dbReference type="PANTHER" id="PTHR11028">
    <property type="entry name" value="VACUOLAR ATP SYNTHASE SUBUNIT AC39"/>
    <property type="match status" value="1"/>
</dbReference>
<sequence>MDVVLRPGGFQLGFRVALLLLLLLLLLRLDGVLVDIIVLALLLLLRHWLRLGRRRRLDGRAVGLSLAHLLELLLAEDLGAAIGTKLDIASLVLSLELLHRQAGKIGKTLLGNLWLRRGGGIIVGLVLSVLHLVIGLLIVILGSLLALLSLLAVDTVGIDIVPAGLLERELAGGEDLACGTNVGAFGEERLTLQPAQVVLQLDAVAETKNGALLLFLIIVVVESVDSQAQCRLGGKHTGNLALVASSGLADEGRVVQNTILGSVVLGLEGTEQGLLSAEDLDGRAGRLGQVHERASVGDEPGTDQVANQSSQVGGDGAHPALESLDVGQIVLGDLGTHADLGRLLDSLFGGFGEDLREVGLGNVSSEAGGDDKASISVVVVEDLSQLGEVPAVPFLGAHGEDVEILVHIVNQANGLDDHGVDLVDGELELVAGDGVGETQSHTVDVLLQQTRDEGREVLSNATEDVHGVGARDGRDVELGQVGDGGAELGVGNGQRGLLLGLEVIEQRAEKRGDLSVLERCRLFEGHGGTVELDKLLQLEPVESGISHVPRFCNCRGRGSHLDEFLGTAELGGEVIVLEEFLVGSLEQAVAIVRVSAGTGNGFLPRKPQRNGPLQRGGGGDSPRRRLGKNKERHFGQSYVEGIVRGYRNGLLTSGAYNNLTQCETIDDLKLQLGPAYGDFLASLPPNPSTSSLASKTTDKLISEFRYVRANAVGSLATFMDYVTYGYMIDNVALLITGTLHERDTRELLERCHPLGWFETMPVLCVATNIEELYNSVLIETPLAPYFKGSLSHQDLDELNIEIVRNTLYKNYLEDFYNFVNTHPDMAGSPTAEVMSEILEFEADRRAINITLNSFGTELSKADRKKLYPNFGKLYPEGTLMLSRAEDPEGVRLAVDGVHDYKTFFDAASLGGSSGPGNMGGGSSDGKTLEDMFYQKEMEISKGAFTRQFTYAIVYAWVKLREQEIRNITWIAECIAQNQKDRIGNFISVF</sequence>
<gene>
    <name evidence="3" type="primary">ATPeV0D</name>
    <name evidence="3" type="ORF">O9K51_05368</name>
</gene>
<comment type="caution">
    <text evidence="3">The sequence shown here is derived from an EMBL/GenBank/DDBJ whole genome shotgun (WGS) entry which is preliminary data.</text>
</comment>
<dbReference type="Proteomes" id="UP001163105">
    <property type="component" value="Unassembled WGS sequence"/>
</dbReference>
<dbReference type="GO" id="GO:0046961">
    <property type="term" value="F:proton-transporting ATPase activity, rotational mechanism"/>
    <property type="evidence" value="ECO:0007669"/>
    <property type="project" value="InterPro"/>
</dbReference>
<keyword evidence="4" id="KW-1185">Reference proteome</keyword>